<dbReference type="GO" id="GO:0071949">
    <property type="term" value="F:FAD binding"/>
    <property type="evidence" value="ECO:0007669"/>
    <property type="project" value="InterPro"/>
</dbReference>
<dbReference type="KEGG" id="rtu:PR017_21165"/>
<evidence type="ECO:0000313" key="4">
    <source>
        <dbReference type="Proteomes" id="UP000249499"/>
    </source>
</evidence>
<dbReference type="SUPFAM" id="SSF56176">
    <property type="entry name" value="FAD-binding/transporter-associated domain-like"/>
    <property type="match status" value="1"/>
</dbReference>
<dbReference type="PROSITE" id="PS51387">
    <property type="entry name" value="FAD_PCMH"/>
    <property type="match status" value="1"/>
</dbReference>
<dbReference type="InterPro" id="IPR036318">
    <property type="entry name" value="FAD-bd_PCMH-like_sf"/>
</dbReference>
<dbReference type="Gene3D" id="3.30.465.10">
    <property type="match status" value="1"/>
</dbReference>
<accession>A0AAF1KPF0</accession>
<geneLocation type="plasmid" evidence="3 4">
    <name>pRt1078</name>
</geneLocation>
<keyword evidence="1" id="KW-0285">Flavoprotein</keyword>
<gene>
    <name evidence="3" type="ORF">PR017_21165</name>
</gene>
<reference evidence="4" key="2">
    <citation type="journal article" date="2023" name="MicrobiologyOpen">
        <title>Genomics of the tumorigenes clade of the family Rhizobiaceae and description of Rhizobium rhododendri sp. nov.</title>
        <authorList>
            <person name="Kuzmanovic N."/>
            <person name="diCenzo G.C."/>
            <person name="Bunk B."/>
            <person name="Sproeer C."/>
            <person name="Fruehling A."/>
            <person name="Neumann-Schaal M."/>
            <person name="Overmann J."/>
            <person name="Smalla K."/>
        </authorList>
    </citation>
    <scope>NUCLEOTIDE SEQUENCE [LARGE SCALE GENOMIC DNA]</scope>
    <source>
        <strain evidence="4">1078</strain>
        <plasmid evidence="4">pRt1078</plasmid>
    </source>
</reference>
<evidence type="ECO:0000259" key="2">
    <source>
        <dbReference type="PROSITE" id="PS51387"/>
    </source>
</evidence>
<keyword evidence="1" id="KW-0274">FAD</keyword>
<keyword evidence="3" id="KW-0614">Plasmid</keyword>
<dbReference type="EMBL" id="CP117256">
    <property type="protein sequence ID" value="WFR97695.1"/>
    <property type="molecule type" value="Genomic_DNA"/>
</dbReference>
<reference evidence="3 4" key="1">
    <citation type="journal article" date="2018" name="Sci. Rep.">
        <title>Rhizobium tumorigenes sp. nov., a novel plant tumorigenic bacterium isolated from cane gall tumors on thornless blackberry.</title>
        <authorList>
            <person name="Kuzmanovi N."/>
            <person name="Smalla K."/>
            <person name="Gronow S."/>
            <person name="PuBawska J."/>
        </authorList>
    </citation>
    <scope>NUCLEOTIDE SEQUENCE [LARGE SCALE GENOMIC DNA]</scope>
    <source>
        <strain evidence="3 4">1078</strain>
    </source>
</reference>
<dbReference type="InterPro" id="IPR006094">
    <property type="entry name" value="Oxid_FAD_bind_N"/>
</dbReference>
<dbReference type="Pfam" id="PF01565">
    <property type="entry name" value="FAD_binding_4"/>
    <property type="match status" value="1"/>
</dbReference>
<dbReference type="RefSeq" id="WP_111217082.1">
    <property type="nucleotide sequence ID" value="NZ_CP117256.1"/>
</dbReference>
<sequence length="445" mass="49040">MTDFTHQDNFRSWGNVLKLEHNVAKPAWRDQLARTVLNGRQQGLNLLGAGLRRSYGDSGLNPGGGVIDMTGLDKFIRFDPATRILRAESGISFDTVLQIIVRQGFFLPVTPGTRYVTLGGAVSNDVHGKNHHKSGSIGRWVRSLGLLRSDGEELELSPTQNSELFAATIGGLGLTGLITWVELELIAVESAMIDAENIPFGNLHDFFSLTRESEQNFDYTVSWIDCLAKGSSLGRGLFSCGNHARTGSMLPDPGNTMFTMPTNLPKLAMNRYSISAFNALYYWNGRRKSGGARIGLHPFFYPLDSIGRWNRLYGRAGMYQYQSVVPAAVQEDATRDMLKAISASGQGSFLAVLKTFGAAKSPGLLSFPREGTTLALDFPNHGGSTLKLMERLDAIVLEANGRLYPAKDGRMSAQMFQQGYLNWREFAKHVDTGFGSHFWQRVSQV</sequence>
<dbReference type="InterPro" id="IPR010031">
    <property type="entry name" value="FAD_lactone_oxidase-like"/>
</dbReference>
<dbReference type="PANTHER" id="PTHR43762:SF1">
    <property type="entry name" value="D-ARABINONO-1,4-LACTONE OXIDASE"/>
    <property type="match status" value="1"/>
</dbReference>
<name>A0AAF1KPF0_9HYPH</name>
<dbReference type="GO" id="GO:0016899">
    <property type="term" value="F:oxidoreductase activity, acting on the CH-OH group of donors, oxygen as acceptor"/>
    <property type="evidence" value="ECO:0007669"/>
    <property type="project" value="InterPro"/>
</dbReference>
<proteinExistence type="predicted"/>
<dbReference type="AlphaFoldDB" id="A0AAF1KPF0"/>
<keyword evidence="4" id="KW-1185">Reference proteome</keyword>
<evidence type="ECO:0000256" key="1">
    <source>
        <dbReference type="ARBA" id="ARBA00022827"/>
    </source>
</evidence>
<dbReference type="PANTHER" id="PTHR43762">
    <property type="entry name" value="L-GULONOLACTONE OXIDASE"/>
    <property type="match status" value="1"/>
</dbReference>
<dbReference type="InterPro" id="IPR016166">
    <property type="entry name" value="FAD-bd_PCMH"/>
</dbReference>
<protein>
    <submittedName>
        <fullName evidence="3">FAD-binding oxidoreductase</fullName>
    </submittedName>
</protein>
<dbReference type="InterPro" id="IPR016169">
    <property type="entry name" value="FAD-bd_PCMH_sub2"/>
</dbReference>
<dbReference type="Proteomes" id="UP000249499">
    <property type="component" value="Plasmid pRt1078"/>
</dbReference>
<evidence type="ECO:0000313" key="3">
    <source>
        <dbReference type="EMBL" id="WFR97695.1"/>
    </source>
</evidence>
<organism evidence="3 4">
    <name type="scientific">Rhizobium tumorigenes</name>
    <dbReference type="NCBI Taxonomy" id="2041385"/>
    <lineage>
        <taxon>Bacteria</taxon>
        <taxon>Pseudomonadati</taxon>
        <taxon>Pseudomonadota</taxon>
        <taxon>Alphaproteobacteria</taxon>
        <taxon>Hyphomicrobiales</taxon>
        <taxon>Rhizobiaceae</taxon>
        <taxon>Rhizobium/Agrobacterium group</taxon>
        <taxon>Rhizobium</taxon>
    </lineage>
</organism>
<feature type="domain" description="FAD-binding PCMH-type" evidence="2">
    <location>
        <begin position="16"/>
        <end position="188"/>
    </location>
</feature>